<name>A0ABP9YR65_9FUNG</name>
<comment type="caution">
    <text evidence="2">The sequence shown here is derived from an EMBL/GenBank/DDBJ whole genome shotgun (WGS) entry which is preliminary data.</text>
</comment>
<dbReference type="Proteomes" id="UP001473302">
    <property type="component" value="Unassembled WGS sequence"/>
</dbReference>
<accession>A0ABP9YR65</accession>
<evidence type="ECO:0000256" key="1">
    <source>
        <dbReference type="SAM" id="MobiDB-lite"/>
    </source>
</evidence>
<organism evidence="2 3">
    <name type="scientific">Mucor flavus</name>
    <dbReference type="NCBI Taxonomy" id="439312"/>
    <lineage>
        <taxon>Eukaryota</taxon>
        <taxon>Fungi</taxon>
        <taxon>Fungi incertae sedis</taxon>
        <taxon>Mucoromycota</taxon>
        <taxon>Mucoromycotina</taxon>
        <taxon>Mucoromycetes</taxon>
        <taxon>Mucorales</taxon>
        <taxon>Mucorineae</taxon>
        <taxon>Mucoraceae</taxon>
        <taxon>Mucor</taxon>
    </lineage>
</organism>
<sequence length="274" mass="30565">MNVSSFERLINDLSQHPAFDLRAHNSAPVYIQVFCAEVINNAEGPDNAEAPDNVEVTDHTESTDNSEVADYAEETYNAEETGDGETDKKTQEAKLMLAKLGLWTSVVFEHDNTPFIFLTSPDLASVSSYREQTTGVWYNGSRDYVHSCSETVQVDCDHLIRQLKLTCHASKQLANTQHTEITDEITDWLEFPQQRYCNSQLLAGGILVEGSKAMLIDIIESYLRDSLLDAHHEKRDFGSATSFPSKSSRYGFFSICQLSSSDGIKLSIGSRTCN</sequence>
<feature type="region of interest" description="Disordered" evidence="1">
    <location>
        <begin position="44"/>
        <end position="67"/>
    </location>
</feature>
<protein>
    <submittedName>
        <fullName evidence="2">Uncharacterized protein</fullName>
    </submittedName>
</protein>
<keyword evidence="3" id="KW-1185">Reference proteome</keyword>
<reference evidence="2 3" key="1">
    <citation type="submission" date="2024-04" db="EMBL/GenBank/DDBJ databases">
        <title>genome sequences of Mucor flavus KT1a and Helicostylum pulchrum KT1b strains isolated from the surface of a dry-aged beef.</title>
        <authorList>
            <person name="Toyotome T."/>
            <person name="Hosono M."/>
            <person name="Torimaru M."/>
            <person name="Fukuda K."/>
            <person name="Mikami N."/>
        </authorList>
    </citation>
    <scope>NUCLEOTIDE SEQUENCE [LARGE SCALE GENOMIC DNA]</scope>
    <source>
        <strain evidence="2 3">KT1a</strain>
    </source>
</reference>
<gene>
    <name evidence="2" type="ORF">MFLAVUS_002749</name>
</gene>
<proteinExistence type="predicted"/>
<evidence type="ECO:0000313" key="2">
    <source>
        <dbReference type="EMBL" id="GAA5809341.1"/>
    </source>
</evidence>
<evidence type="ECO:0000313" key="3">
    <source>
        <dbReference type="Proteomes" id="UP001473302"/>
    </source>
</evidence>
<dbReference type="EMBL" id="BAABUK010000004">
    <property type="protein sequence ID" value="GAA5809341.1"/>
    <property type="molecule type" value="Genomic_DNA"/>
</dbReference>